<dbReference type="Gene3D" id="3.30.1330.230">
    <property type="match status" value="1"/>
</dbReference>
<keyword evidence="2" id="KW-0687">Ribonucleoprotein</keyword>
<dbReference type="PANTHER" id="PTHR37809">
    <property type="entry name" value="RIBOSOMAL PROTEIN S12 METHYLTHIOTRANSFERASE ACCESSORY FACTOR YCAO"/>
    <property type="match status" value="1"/>
</dbReference>
<dbReference type="Proteomes" id="UP000292686">
    <property type="component" value="Unassembled WGS sequence"/>
</dbReference>
<keyword evidence="2" id="KW-0808">Transferase</keyword>
<dbReference type="Gene3D" id="3.30.40.250">
    <property type="match status" value="1"/>
</dbReference>
<keyword evidence="2" id="KW-0689">Ribosomal protein</keyword>
<gene>
    <name evidence="2" type="ORF">BJ972_002711</name>
    <name evidence="3" type="ORF">ESP50_00215</name>
</gene>
<dbReference type="PROSITE" id="PS51664">
    <property type="entry name" value="YCAO"/>
    <property type="match status" value="1"/>
</dbReference>
<comment type="caution">
    <text evidence="3">The sequence shown here is derived from an EMBL/GenBank/DDBJ whole genome shotgun (WGS) entry which is preliminary data.</text>
</comment>
<dbReference type="OrthoDB" id="2379922at2"/>
<dbReference type="Gene3D" id="3.30.160.660">
    <property type="match status" value="1"/>
</dbReference>
<reference evidence="2 5" key="2">
    <citation type="submission" date="2020-07" db="EMBL/GenBank/DDBJ databases">
        <title>Sequencing the genomes of 1000 actinobacteria strains.</title>
        <authorList>
            <person name="Klenk H.-P."/>
        </authorList>
    </citation>
    <scope>NUCLEOTIDE SEQUENCE [LARGE SCALE GENOMIC DNA]</scope>
    <source>
        <strain evidence="2 5">DSM 23870</strain>
    </source>
</reference>
<accession>A0A4Q2M6V5</accession>
<keyword evidence="4" id="KW-1185">Reference proteome</keyword>
<name>A0A4Q2M6V5_9MICO</name>
<feature type="domain" description="YcaO" evidence="1">
    <location>
        <begin position="337"/>
        <end position="735"/>
    </location>
</feature>
<dbReference type="InterPro" id="IPR003776">
    <property type="entry name" value="YcaO-like_dom"/>
</dbReference>
<dbReference type="PANTHER" id="PTHR37809:SF1">
    <property type="entry name" value="RIBOSOMAL PROTEIN S12 METHYLTHIOTRANSFERASE ACCESSORY FACTOR YCAO"/>
    <property type="match status" value="1"/>
</dbReference>
<dbReference type="Pfam" id="PF02624">
    <property type="entry name" value="YcaO"/>
    <property type="match status" value="1"/>
</dbReference>
<dbReference type="RefSeq" id="WP_129171933.1">
    <property type="nucleotide sequence ID" value="NZ_JACCBI010000001.1"/>
</dbReference>
<dbReference type="GO" id="GO:0016740">
    <property type="term" value="F:transferase activity"/>
    <property type="evidence" value="ECO:0007669"/>
    <property type="project" value="UniProtKB-KW"/>
</dbReference>
<evidence type="ECO:0000313" key="2">
    <source>
        <dbReference type="EMBL" id="NYD68192.1"/>
    </source>
</evidence>
<dbReference type="EMBL" id="SDPM01000001">
    <property type="protein sequence ID" value="RXZ87668.1"/>
    <property type="molecule type" value="Genomic_DNA"/>
</dbReference>
<dbReference type="Gene3D" id="3.40.50.720">
    <property type="entry name" value="NAD(P)-binding Rossmann-like Domain"/>
    <property type="match status" value="1"/>
</dbReference>
<proteinExistence type="predicted"/>
<evidence type="ECO:0000313" key="3">
    <source>
        <dbReference type="EMBL" id="RXZ87668.1"/>
    </source>
</evidence>
<dbReference type="InterPro" id="IPR027624">
    <property type="entry name" value="TOMM_cyclo_SagD"/>
</dbReference>
<dbReference type="AlphaFoldDB" id="A0A4Q2M6V5"/>
<evidence type="ECO:0000259" key="1">
    <source>
        <dbReference type="PROSITE" id="PS51664"/>
    </source>
</evidence>
<sequence>MTLRTSLATAAEVRALPGGRTLVTTPADSSFAVDVAPDQVLRMLDAWSGLADSELLPDGWRESAAVLLDVLERDGAFAAPAEIPDLPPLAADTDDGAGVTAGDLLVIGDPDIVAAVHAALRAIDGPAVRTVPADDWQRVIHRAFRTGELLVHAVRGGDDATLIAFDRLCSDARTPWVALELTRSTLWLGPFVDPGRGANYEDFAARRTAAAFDAVAHRALRTPAVGGDCGSVPAALGAAFASAADVLAGAHPADLVIEIDAAGGMSRHPVLPLPGSVTEHVVAHSPADLVDRVTGLVQRTRDVVHHPSIPTALATAQSDVCNMRRVSRWANNTSCQGSAFGDVTQARDSAVGEAVERYCGNLLDTLPVTYGSFAELSRGPVRVLDPDSLVLYSDTQYDTPGFPFVRLTHDLPVHWVPGRSLTTGEELLVPASMVYVNWFTAGYSSAPVTNFCPFAGIAAGPNLDYAITSALEEIIERHVTMVWWLNAHPFDAVDPGALAEVWRGVPDDAGQRPSIIMLDNEFGVPVAAGVLHNDVDDLVNVGFASRHTAEAAASKAWTEACTLQEGSRDLLRADGAHWDAMARGELNSRSFKPWRADRRYLDSYRDDMRDCDDLMVQQQVLLDPRAVRRVAPLLDRPVTRTFADISSLPARTPAAYQRAIEDAGHEVIVVDITSPDIASTGMAAVRVIVPGTVGNAPAAFPFLGHGRVQDLAVELGWRETRLDESELNHFPLPHA</sequence>
<evidence type="ECO:0000313" key="4">
    <source>
        <dbReference type="Proteomes" id="UP000292686"/>
    </source>
</evidence>
<evidence type="ECO:0000313" key="5">
    <source>
        <dbReference type="Proteomes" id="UP000581087"/>
    </source>
</evidence>
<dbReference type="GO" id="GO:0005840">
    <property type="term" value="C:ribosome"/>
    <property type="evidence" value="ECO:0007669"/>
    <property type="project" value="UniProtKB-KW"/>
</dbReference>
<dbReference type="EMBL" id="JACCBI010000001">
    <property type="protein sequence ID" value="NYD68192.1"/>
    <property type="molecule type" value="Genomic_DNA"/>
</dbReference>
<organism evidence="3 4">
    <name type="scientific">Agromyces atrinae</name>
    <dbReference type="NCBI Taxonomy" id="592376"/>
    <lineage>
        <taxon>Bacteria</taxon>
        <taxon>Bacillati</taxon>
        <taxon>Actinomycetota</taxon>
        <taxon>Actinomycetes</taxon>
        <taxon>Micrococcales</taxon>
        <taxon>Microbacteriaceae</taxon>
        <taxon>Agromyces</taxon>
    </lineage>
</organism>
<dbReference type="Proteomes" id="UP000581087">
    <property type="component" value="Unassembled WGS sequence"/>
</dbReference>
<reference evidence="3 4" key="1">
    <citation type="submission" date="2019-01" db="EMBL/GenBank/DDBJ databases">
        <title>Agromyces.</title>
        <authorList>
            <person name="Li J."/>
        </authorList>
    </citation>
    <scope>NUCLEOTIDE SEQUENCE [LARGE SCALE GENOMIC DNA]</scope>
    <source>
        <strain evidence="3 4">DSM 23870</strain>
    </source>
</reference>
<protein>
    <submittedName>
        <fullName evidence="2">Ribosomal protein S12 methylthiotransferase accessory factor</fullName>
    </submittedName>
</protein>
<dbReference type="NCBIfam" id="TIGR03604">
    <property type="entry name" value="TOMM_cyclo_SagD"/>
    <property type="match status" value="1"/>
</dbReference>